<organism evidence="2 3">
    <name type="scientific">Pricia mediterranea</name>
    <dbReference type="NCBI Taxonomy" id="3076079"/>
    <lineage>
        <taxon>Bacteria</taxon>
        <taxon>Pseudomonadati</taxon>
        <taxon>Bacteroidota</taxon>
        <taxon>Flavobacteriia</taxon>
        <taxon>Flavobacteriales</taxon>
        <taxon>Flavobacteriaceae</taxon>
        <taxon>Pricia</taxon>
    </lineage>
</organism>
<protein>
    <submittedName>
        <fullName evidence="2">DUF4230 domain-containing protein</fullName>
    </submittedName>
</protein>
<evidence type="ECO:0000313" key="2">
    <source>
        <dbReference type="EMBL" id="MDT7829417.1"/>
    </source>
</evidence>
<sequence>MDSVFDIFLGLALGAIVTYWVYTLLRKKKSKEITEHQSTVLLDKIRSVCKLVTVEGDFAEIYRYENIKEYFMSLVGSKKKALLIINAKVQIGYDLKKVKLTADTESKKIIMRKFPRPEILSIEPEIQFYDIRSGMFNFFSSDDLTLLNKEAKQHIREKVPESDLMETAGKEVLQAVLLIENIVETIGWKLDYSALEITEEQKQLIEK</sequence>
<keyword evidence="1" id="KW-1133">Transmembrane helix</keyword>
<dbReference type="Proteomes" id="UP001250656">
    <property type="component" value="Unassembled WGS sequence"/>
</dbReference>
<dbReference type="RefSeq" id="WP_314015336.1">
    <property type="nucleotide sequence ID" value="NZ_JAVTTP010000001.1"/>
</dbReference>
<proteinExistence type="predicted"/>
<evidence type="ECO:0000256" key="1">
    <source>
        <dbReference type="SAM" id="Phobius"/>
    </source>
</evidence>
<comment type="caution">
    <text evidence="2">The sequence shown here is derived from an EMBL/GenBank/DDBJ whole genome shotgun (WGS) entry which is preliminary data.</text>
</comment>
<accession>A0ABU3L6U7</accession>
<keyword evidence="1" id="KW-0472">Membrane</keyword>
<reference evidence="2 3" key="1">
    <citation type="submission" date="2023-09" db="EMBL/GenBank/DDBJ databases">
        <title>Novel taxa isolated from Blanes Bay.</title>
        <authorList>
            <person name="Rey-Velasco X."/>
            <person name="Lucena T."/>
        </authorList>
    </citation>
    <scope>NUCLEOTIDE SEQUENCE [LARGE SCALE GENOMIC DNA]</scope>
    <source>
        <strain evidence="2 3">S334</strain>
    </source>
</reference>
<dbReference type="InterPro" id="IPR025324">
    <property type="entry name" value="DUF4230"/>
</dbReference>
<evidence type="ECO:0000313" key="3">
    <source>
        <dbReference type="Proteomes" id="UP001250656"/>
    </source>
</evidence>
<name>A0ABU3L6U7_9FLAO</name>
<dbReference type="EMBL" id="JAVTTP010000001">
    <property type="protein sequence ID" value="MDT7829417.1"/>
    <property type="molecule type" value="Genomic_DNA"/>
</dbReference>
<dbReference type="Pfam" id="PF14014">
    <property type="entry name" value="DUF4230"/>
    <property type="match status" value="1"/>
</dbReference>
<feature type="transmembrane region" description="Helical" evidence="1">
    <location>
        <begin position="6"/>
        <end position="25"/>
    </location>
</feature>
<gene>
    <name evidence="2" type="ORF">RQM65_12125</name>
</gene>
<keyword evidence="1" id="KW-0812">Transmembrane</keyword>
<keyword evidence="3" id="KW-1185">Reference proteome</keyword>